<feature type="compositionally biased region" description="Basic and acidic residues" evidence="1">
    <location>
        <begin position="273"/>
        <end position="284"/>
    </location>
</feature>
<proteinExistence type="predicted"/>
<dbReference type="Proteomes" id="UP000322000">
    <property type="component" value="Unplaced"/>
</dbReference>
<feature type="compositionally biased region" description="Basic and acidic residues" evidence="1">
    <location>
        <begin position="99"/>
        <end position="116"/>
    </location>
</feature>
<organism evidence="2 3">
    <name type="scientific">Trichoplusia ni</name>
    <name type="common">Cabbage looper</name>
    <dbReference type="NCBI Taxonomy" id="7111"/>
    <lineage>
        <taxon>Eukaryota</taxon>
        <taxon>Metazoa</taxon>
        <taxon>Ecdysozoa</taxon>
        <taxon>Arthropoda</taxon>
        <taxon>Hexapoda</taxon>
        <taxon>Insecta</taxon>
        <taxon>Pterygota</taxon>
        <taxon>Neoptera</taxon>
        <taxon>Endopterygota</taxon>
        <taxon>Lepidoptera</taxon>
        <taxon>Glossata</taxon>
        <taxon>Ditrysia</taxon>
        <taxon>Noctuoidea</taxon>
        <taxon>Noctuidae</taxon>
        <taxon>Plusiinae</taxon>
        <taxon>Trichoplusia</taxon>
    </lineage>
</organism>
<feature type="compositionally biased region" description="Polar residues" evidence="1">
    <location>
        <begin position="242"/>
        <end position="259"/>
    </location>
</feature>
<dbReference type="InParanoid" id="A0A7E5X0G1"/>
<evidence type="ECO:0000313" key="3">
    <source>
        <dbReference type="RefSeq" id="XP_026746655.1"/>
    </source>
</evidence>
<feature type="compositionally biased region" description="Polar residues" evidence="1">
    <location>
        <begin position="302"/>
        <end position="316"/>
    </location>
</feature>
<feature type="region of interest" description="Disordered" evidence="1">
    <location>
        <begin position="302"/>
        <end position="329"/>
    </location>
</feature>
<feature type="region of interest" description="Disordered" evidence="1">
    <location>
        <begin position="1"/>
        <end position="288"/>
    </location>
</feature>
<evidence type="ECO:0000256" key="1">
    <source>
        <dbReference type="SAM" id="MobiDB-lite"/>
    </source>
</evidence>
<name>A0A7E5X0G1_TRINI</name>
<dbReference type="AlphaFoldDB" id="A0A7E5X0G1"/>
<feature type="compositionally biased region" description="Gly residues" evidence="1">
    <location>
        <begin position="14"/>
        <end position="30"/>
    </location>
</feature>
<sequence>MGNMPGHHQDRTPFGGGGPFGRGGPFGQQQGGQIVQGAAIQQQPGLQQGGYPHPPYPHPPQTQNYGQQTGGRGPAVFGPLQRPDLDNRAPAPGTAKLRPPSEDRRHAHDEVRRQGIDDTEVSLYKKYLDHKQTQAASTKHIPLAPTHSSNERTETLLDSGPATGALVIKDVQGQTPPQQVHTPLPQETESRSEIHEQKRHSLVPDPPNPPNPEPLCKHVPHEPENVEEEERTQIQEPPRHNSIGNSDISLLNRPLQTQTESKRVSHKPVNINDEERTQIQETQRHNGVSSDISLLNRPLQTQAQSTHVPISPTGSETDFRVSPVHESHQTRNVSIMTRLKDRIASRNRFLNYLIPRSRTRRASRRGSSREPRT</sequence>
<accession>A0A7E5X0G1</accession>
<keyword evidence="2" id="KW-1185">Reference proteome</keyword>
<dbReference type="OrthoDB" id="10608886at2759"/>
<gene>
    <name evidence="3" type="primary">LOC113507909</name>
</gene>
<feature type="compositionally biased region" description="Pro residues" evidence="1">
    <location>
        <begin position="204"/>
        <end position="213"/>
    </location>
</feature>
<feature type="compositionally biased region" description="Low complexity" evidence="1">
    <location>
        <begin position="31"/>
        <end position="51"/>
    </location>
</feature>
<dbReference type="RefSeq" id="XP_026746655.1">
    <property type="nucleotide sequence ID" value="XM_026890854.1"/>
</dbReference>
<protein>
    <submittedName>
        <fullName evidence="3">Uncharacterized protein LOC113507909 isoform X1</fullName>
    </submittedName>
</protein>
<dbReference type="KEGG" id="tnl:113507909"/>
<feature type="compositionally biased region" description="Basic and acidic residues" evidence="1">
    <location>
        <begin position="317"/>
        <end position="329"/>
    </location>
</feature>
<evidence type="ECO:0000313" key="2">
    <source>
        <dbReference type="Proteomes" id="UP000322000"/>
    </source>
</evidence>
<feature type="compositionally biased region" description="Polar residues" evidence="1">
    <location>
        <begin position="172"/>
        <end position="187"/>
    </location>
</feature>
<dbReference type="GeneID" id="113507909"/>
<reference evidence="3" key="1">
    <citation type="submission" date="2025-08" db="UniProtKB">
        <authorList>
            <consortium name="RefSeq"/>
        </authorList>
    </citation>
    <scope>IDENTIFICATION</scope>
</reference>
<feature type="compositionally biased region" description="Basic and acidic residues" evidence="1">
    <location>
        <begin position="215"/>
        <end position="224"/>
    </location>
</feature>